<evidence type="ECO:0000313" key="2">
    <source>
        <dbReference type="Proteomes" id="UP000054683"/>
    </source>
</evidence>
<dbReference type="Proteomes" id="UP000054683">
    <property type="component" value="Unassembled WGS sequence"/>
</dbReference>
<accession>A0A158JYB4</accession>
<reference evidence="1 2" key="1">
    <citation type="submission" date="2016-01" db="EMBL/GenBank/DDBJ databases">
        <authorList>
            <person name="Oliw E.H."/>
        </authorList>
    </citation>
    <scope>NUCLEOTIDE SEQUENCE [LARGE SCALE GENOMIC DNA]</scope>
    <source>
        <strain evidence="1">LMG 27134</strain>
    </source>
</reference>
<proteinExistence type="predicted"/>
<protein>
    <submittedName>
        <fullName evidence="1">Uncharacterized protein</fullName>
    </submittedName>
</protein>
<name>A0A158JYB4_9BURK</name>
<sequence length="46" mass="4758">MGVLGAKHMGIAELLLSGGQAAKELVKHADLLAIGMPGYLAKWILA</sequence>
<evidence type="ECO:0000313" key="1">
    <source>
        <dbReference type="EMBL" id="SAL73439.1"/>
    </source>
</evidence>
<dbReference type="EMBL" id="FCOK02000135">
    <property type="protein sequence ID" value="SAL73439.1"/>
    <property type="molecule type" value="Genomic_DNA"/>
</dbReference>
<gene>
    <name evidence="1" type="ORF">AWB69_09006</name>
</gene>
<dbReference type="AlphaFoldDB" id="A0A158JYB4"/>
<organism evidence="1 2">
    <name type="scientific">Caballeronia udeis</name>
    <dbReference type="NCBI Taxonomy" id="1232866"/>
    <lineage>
        <taxon>Bacteria</taxon>
        <taxon>Pseudomonadati</taxon>
        <taxon>Pseudomonadota</taxon>
        <taxon>Betaproteobacteria</taxon>
        <taxon>Burkholderiales</taxon>
        <taxon>Burkholderiaceae</taxon>
        <taxon>Caballeronia</taxon>
    </lineage>
</organism>